<dbReference type="GO" id="GO:0005662">
    <property type="term" value="C:DNA replication factor A complex"/>
    <property type="evidence" value="ECO:0007669"/>
    <property type="project" value="TreeGrafter"/>
</dbReference>
<organism evidence="9 10">
    <name type="scientific">Tremella mesenterica</name>
    <name type="common">Jelly fungus</name>
    <dbReference type="NCBI Taxonomy" id="5217"/>
    <lineage>
        <taxon>Eukaryota</taxon>
        <taxon>Fungi</taxon>
        <taxon>Dikarya</taxon>
        <taxon>Basidiomycota</taxon>
        <taxon>Agaricomycotina</taxon>
        <taxon>Tremellomycetes</taxon>
        <taxon>Tremellales</taxon>
        <taxon>Tremellaceae</taxon>
        <taxon>Tremella</taxon>
    </lineage>
</organism>
<dbReference type="InterPro" id="IPR040260">
    <property type="entry name" value="RFA2-like"/>
</dbReference>
<dbReference type="OrthoDB" id="25571at2759"/>
<dbReference type="FunCoup" id="A0A4Q1BQ25">
    <property type="interactions" value="449"/>
</dbReference>
<dbReference type="GO" id="GO:0003697">
    <property type="term" value="F:single-stranded DNA binding"/>
    <property type="evidence" value="ECO:0007669"/>
    <property type="project" value="TreeGrafter"/>
</dbReference>
<feature type="domain" description="Replication protein A C-terminal" evidence="8">
    <location>
        <begin position="181"/>
        <end position="255"/>
    </location>
</feature>
<protein>
    <recommendedName>
        <fullName evidence="11">Replication factor A2</fullName>
    </recommendedName>
</protein>
<dbReference type="InterPro" id="IPR014892">
    <property type="entry name" value="RPA_C"/>
</dbReference>
<reference evidence="9 10" key="1">
    <citation type="submission" date="2016-06" db="EMBL/GenBank/DDBJ databases">
        <title>Evolution of pathogenesis and genome organization in the Tremellales.</title>
        <authorList>
            <person name="Cuomo C."/>
            <person name="Litvintseva A."/>
            <person name="Heitman J."/>
            <person name="Chen Y."/>
            <person name="Sun S."/>
            <person name="Springer D."/>
            <person name="Dromer F."/>
            <person name="Young S."/>
            <person name="Zeng Q."/>
            <person name="Chapman S."/>
            <person name="Gujja S."/>
            <person name="Saif S."/>
            <person name="Birren B."/>
        </authorList>
    </citation>
    <scope>NUCLEOTIDE SEQUENCE [LARGE SCALE GENOMIC DNA]</scope>
    <source>
        <strain evidence="9 10">ATCC 28783</strain>
    </source>
</reference>
<feature type="domain" description="OB" evidence="7">
    <location>
        <begin position="70"/>
        <end position="145"/>
    </location>
</feature>
<evidence type="ECO:0000256" key="3">
    <source>
        <dbReference type="ARBA" id="ARBA00022705"/>
    </source>
</evidence>
<dbReference type="InterPro" id="IPR012340">
    <property type="entry name" value="NA-bd_OB-fold"/>
</dbReference>
<evidence type="ECO:0000256" key="1">
    <source>
        <dbReference type="ARBA" id="ARBA00004123"/>
    </source>
</evidence>
<evidence type="ECO:0008006" key="11">
    <source>
        <dbReference type="Google" id="ProtNLM"/>
    </source>
</evidence>
<dbReference type="PIRSF" id="PIRSF036949">
    <property type="entry name" value="RPA32"/>
    <property type="match status" value="1"/>
</dbReference>
<dbReference type="Pfam" id="PF01336">
    <property type="entry name" value="tRNA_anti-codon"/>
    <property type="match status" value="1"/>
</dbReference>
<evidence type="ECO:0000259" key="8">
    <source>
        <dbReference type="Pfam" id="PF08784"/>
    </source>
</evidence>
<dbReference type="InterPro" id="IPR036388">
    <property type="entry name" value="WH-like_DNA-bd_sf"/>
</dbReference>
<comment type="similarity">
    <text evidence="2">Belongs to the replication factor A protein 2 family.</text>
</comment>
<name>A0A4Q1BQ25_TREME</name>
<dbReference type="GO" id="GO:0006260">
    <property type="term" value="P:DNA replication"/>
    <property type="evidence" value="ECO:0007669"/>
    <property type="project" value="UniProtKB-KW"/>
</dbReference>
<sequence length="261" mass="27969">MSGGFENPYYGGGGGGGYTNSQNGSQDSPGGKKKSNTSTIRPVTVKQILDASQPHPDSDFAIDGYDVGQVLLVGSVRAVSKSATNVQVEIGDGTGYIDARLWLDSAEDESEKAKGIEQDKYVGIMGSIKLFGGKRHISASHIRLIEDLNEVYNHLLKALYVSLTLRNPGTTGHAHAHAPNNDYNAPVGITTTESPYANLPPLQRKIMEIVSKEESEDGMHVSAVSRSMTGTKGEDVMEAIENLMGEGMLYSTVDDLHIRAT</sequence>
<keyword evidence="10" id="KW-1185">Reference proteome</keyword>
<dbReference type="GO" id="GO:0000781">
    <property type="term" value="C:chromosome, telomeric region"/>
    <property type="evidence" value="ECO:0007669"/>
    <property type="project" value="TreeGrafter"/>
</dbReference>
<dbReference type="Proteomes" id="UP000289152">
    <property type="component" value="Unassembled WGS sequence"/>
</dbReference>
<dbReference type="GO" id="GO:0035861">
    <property type="term" value="C:site of double-strand break"/>
    <property type="evidence" value="ECO:0007669"/>
    <property type="project" value="TreeGrafter"/>
</dbReference>
<evidence type="ECO:0000259" key="7">
    <source>
        <dbReference type="Pfam" id="PF01336"/>
    </source>
</evidence>
<dbReference type="InterPro" id="IPR004365">
    <property type="entry name" value="NA-bd_OB_tRNA"/>
</dbReference>
<evidence type="ECO:0000313" key="10">
    <source>
        <dbReference type="Proteomes" id="UP000289152"/>
    </source>
</evidence>
<evidence type="ECO:0000256" key="5">
    <source>
        <dbReference type="ARBA" id="ARBA00023242"/>
    </source>
</evidence>
<evidence type="ECO:0000256" key="2">
    <source>
        <dbReference type="ARBA" id="ARBA00007815"/>
    </source>
</evidence>
<evidence type="ECO:0000256" key="4">
    <source>
        <dbReference type="ARBA" id="ARBA00023125"/>
    </source>
</evidence>
<dbReference type="STRING" id="5217.A0A4Q1BQ25"/>
<dbReference type="InParanoid" id="A0A4Q1BQ25"/>
<dbReference type="InterPro" id="IPR036390">
    <property type="entry name" value="WH_DNA-bd_sf"/>
</dbReference>
<keyword evidence="3" id="KW-0235">DNA replication</keyword>
<dbReference type="PANTHER" id="PTHR13989:SF16">
    <property type="entry name" value="REPLICATION PROTEIN A2"/>
    <property type="match status" value="1"/>
</dbReference>
<dbReference type="VEuPathDB" id="FungiDB:TREMEDRAFT_18062"/>
<evidence type="ECO:0000256" key="6">
    <source>
        <dbReference type="SAM" id="MobiDB-lite"/>
    </source>
</evidence>
<keyword evidence="5" id="KW-0539">Nucleus</keyword>
<dbReference type="SUPFAM" id="SSF46785">
    <property type="entry name" value="Winged helix' DNA-binding domain"/>
    <property type="match status" value="1"/>
</dbReference>
<comment type="subcellular location">
    <subcellularLocation>
        <location evidence="1">Nucleus</location>
    </subcellularLocation>
</comment>
<dbReference type="InterPro" id="IPR014646">
    <property type="entry name" value="Rfa2/RPA32"/>
</dbReference>
<dbReference type="Gene3D" id="2.40.50.140">
    <property type="entry name" value="Nucleic acid-binding proteins"/>
    <property type="match status" value="1"/>
</dbReference>
<gene>
    <name evidence="9" type="ORF">M231_02671</name>
</gene>
<keyword evidence="4" id="KW-0238">DNA-binding</keyword>
<dbReference type="Gene3D" id="1.10.10.10">
    <property type="entry name" value="Winged helix-like DNA-binding domain superfamily/Winged helix DNA-binding domain"/>
    <property type="match status" value="1"/>
</dbReference>
<accession>A0A4Q1BQ25</accession>
<evidence type="ECO:0000313" key="9">
    <source>
        <dbReference type="EMBL" id="RXK40031.1"/>
    </source>
</evidence>
<dbReference type="EMBL" id="SDIL01000023">
    <property type="protein sequence ID" value="RXK40031.1"/>
    <property type="molecule type" value="Genomic_DNA"/>
</dbReference>
<dbReference type="SUPFAM" id="SSF50249">
    <property type="entry name" value="Nucleic acid-binding proteins"/>
    <property type="match status" value="1"/>
</dbReference>
<dbReference type="Pfam" id="PF08784">
    <property type="entry name" value="RPA_C"/>
    <property type="match status" value="1"/>
</dbReference>
<dbReference type="PANTHER" id="PTHR13989">
    <property type="entry name" value="REPLICATION PROTEIN A-RELATED"/>
    <property type="match status" value="1"/>
</dbReference>
<feature type="region of interest" description="Disordered" evidence="6">
    <location>
        <begin position="1"/>
        <end position="39"/>
    </location>
</feature>
<dbReference type="CDD" id="cd04478">
    <property type="entry name" value="RPA2_DBD_D"/>
    <property type="match status" value="1"/>
</dbReference>
<proteinExistence type="inferred from homology"/>
<dbReference type="GO" id="GO:0006289">
    <property type="term" value="P:nucleotide-excision repair"/>
    <property type="evidence" value="ECO:0007669"/>
    <property type="project" value="TreeGrafter"/>
</dbReference>
<dbReference type="AlphaFoldDB" id="A0A4Q1BQ25"/>
<dbReference type="GO" id="GO:0000724">
    <property type="term" value="P:double-strand break repair via homologous recombination"/>
    <property type="evidence" value="ECO:0007669"/>
    <property type="project" value="TreeGrafter"/>
</dbReference>
<comment type="caution">
    <text evidence="9">The sequence shown here is derived from an EMBL/GenBank/DDBJ whole genome shotgun (WGS) entry which is preliminary data.</text>
</comment>